<accession>A0A1A9I7Y0</accession>
<dbReference type="Proteomes" id="UP000077667">
    <property type="component" value="Chromosome"/>
</dbReference>
<feature type="region of interest" description="Disordered" evidence="5">
    <location>
        <begin position="26"/>
        <end position="92"/>
    </location>
</feature>
<evidence type="ECO:0000256" key="6">
    <source>
        <dbReference type="SAM" id="SignalP"/>
    </source>
</evidence>
<dbReference type="PROSITE" id="PS51257">
    <property type="entry name" value="PROKAR_LIPOPROTEIN"/>
    <property type="match status" value="1"/>
</dbReference>
<feature type="signal peptide" evidence="6">
    <location>
        <begin position="1"/>
        <end position="28"/>
    </location>
</feature>
<evidence type="ECO:0000256" key="4">
    <source>
        <dbReference type="ARBA" id="ARBA00023316"/>
    </source>
</evidence>
<evidence type="ECO:0000256" key="3">
    <source>
        <dbReference type="ARBA" id="ARBA00022801"/>
    </source>
</evidence>
<dbReference type="GO" id="GO:0009253">
    <property type="term" value="P:peptidoglycan catabolic process"/>
    <property type="evidence" value="ECO:0007669"/>
    <property type="project" value="InterPro"/>
</dbReference>
<dbReference type="EMBL" id="CP015772">
    <property type="protein sequence ID" value="ANH82810.1"/>
    <property type="molecule type" value="Genomic_DNA"/>
</dbReference>
<name>A0A1A9I7Y0_9BACT</name>
<evidence type="ECO:0000313" key="8">
    <source>
        <dbReference type="EMBL" id="ANH82810.1"/>
    </source>
</evidence>
<dbReference type="GO" id="GO:0008745">
    <property type="term" value="F:N-acetylmuramoyl-L-alanine amidase activity"/>
    <property type="evidence" value="ECO:0007669"/>
    <property type="project" value="UniProtKB-EC"/>
</dbReference>
<evidence type="ECO:0000256" key="2">
    <source>
        <dbReference type="ARBA" id="ARBA00011901"/>
    </source>
</evidence>
<feature type="domain" description="N-acetylmuramoyl-L-alanine amidase" evidence="7">
    <location>
        <begin position="145"/>
        <end position="276"/>
    </location>
</feature>
<dbReference type="Pfam" id="PF01510">
    <property type="entry name" value="Amidase_2"/>
    <property type="match status" value="1"/>
</dbReference>
<dbReference type="STRING" id="1176587.A8C56_19110"/>
<dbReference type="Gene3D" id="3.40.80.10">
    <property type="entry name" value="Peptidoglycan recognition protein-like"/>
    <property type="match status" value="1"/>
</dbReference>
<keyword evidence="9" id="KW-1185">Reference proteome</keyword>
<reference evidence="8 9" key="1">
    <citation type="submission" date="2016-05" db="EMBL/GenBank/DDBJ databases">
        <title>Niabella ginsenosidivorans BS26 whole genome sequencing.</title>
        <authorList>
            <person name="Im W.T."/>
            <person name="Siddiqi M.Z."/>
        </authorList>
    </citation>
    <scope>NUCLEOTIDE SEQUENCE [LARGE SCALE GENOMIC DNA]</scope>
    <source>
        <strain evidence="8 9">BS26</strain>
    </source>
</reference>
<feature type="compositionally biased region" description="Polar residues" evidence="5">
    <location>
        <begin position="26"/>
        <end position="63"/>
    </location>
</feature>
<evidence type="ECO:0000259" key="7">
    <source>
        <dbReference type="SMART" id="SM00644"/>
    </source>
</evidence>
<gene>
    <name evidence="8" type="ORF">A8C56_19110</name>
</gene>
<dbReference type="EC" id="3.5.1.28" evidence="2"/>
<dbReference type="SUPFAM" id="SSF55846">
    <property type="entry name" value="N-acetylmuramoyl-L-alanine amidase-like"/>
    <property type="match status" value="1"/>
</dbReference>
<dbReference type="SMART" id="SM00644">
    <property type="entry name" value="Ami_2"/>
    <property type="match status" value="1"/>
</dbReference>
<comment type="catalytic activity">
    <reaction evidence="1">
        <text>Hydrolyzes the link between N-acetylmuramoyl residues and L-amino acid residues in certain cell-wall glycopeptides.</text>
        <dbReference type="EC" id="3.5.1.28"/>
    </reaction>
</comment>
<dbReference type="GO" id="GO:0071555">
    <property type="term" value="P:cell wall organization"/>
    <property type="evidence" value="ECO:0007669"/>
    <property type="project" value="UniProtKB-KW"/>
</dbReference>
<protein>
    <recommendedName>
        <fullName evidence="2">N-acetylmuramoyl-L-alanine amidase</fullName>
        <ecNumber evidence="2">3.5.1.28</ecNumber>
    </recommendedName>
</protein>
<feature type="chain" id="PRO_5008390001" description="N-acetylmuramoyl-L-alanine amidase" evidence="6">
    <location>
        <begin position="29"/>
        <end position="357"/>
    </location>
</feature>
<evidence type="ECO:0000256" key="1">
    <source>
        <dbReference type="ARBA" id="ARBA00001561"/>
    </source>
</evidence>
<organism evidence="8 9">
    <name type="scientific">Niabella ginsenosidivorans</name>
    <dbReference type="NCBI Taxonomy" id="1176587"/>
    <lineage>
        <taxon>Bacteria</taxon>
        <taxon>Pseudomonadati</taxon>
        <taxon>Bacteroidota</taxon>
        <taxon>Chitinophagia</taxon>
        <taxon>Chitinophagales</taxon>
        <taxon>Chitinophagaceae</taxon>
        <taxon>Niabella</taxon>
    </lineage>
</organism>
<evidence type="ECO:0000256" key="5">
    <source>
        <dbReference type="SAM" id="MobiDB-lite"/>
    </source>
</evidence>
<dbReference type="AlphaFoldDB" id="A0A1A9I7Y0"/>
<dbReference type="InterPro" id="IPR036505">
    <property type="entry name" value="Amidase/PGRP_sf"/>
</dbReference>
<sequence length="357" mass="40132">MFSSKALFKMALLMVVLYSCGTSQPARRNVLSGTRPSTGQKPANPNSSEQTVFTKPEQITKQPSKTEERQKLNTAVERRQEPVSGNASAPDANATYRTPAYYKYITDSIQRTSAKPSYYKSTENLFKQMAVVPNPQNPAINSQWYTTVNFDARKPNFVILHHTAQNSAEQTLFTFSIARTSVSAHFVIGRDGTAYQLLNEYMRAWHAGKSKWGAITDMNSCSLGIEIDNNGNEPFTEPQIQSLLKLLTYLKNKFGIPQANFIGHADIAPGRKDDPSSYFPWKRLATAGFGYWYDSTNLQQPPADFNALLALRVIGYDISNPANAIKSFKLHFVQTDTTPVLTDYDKKILYNVYLNYQ</sequence>
<feature type="compositionally biased region" description="Basic and acidic residues" evidence="5">
    <location>
        <begin position="64"/>
        <end position="81"/>
    </location>
</feature>
<evidence type="ECO:0000313" key="9">
    <source>
        <dbReference type="Proteomes" id="UP000077667"/>
    </source>
</evidence>
<dbReference type="GO" id="GO:0009254">
    <property type="term" value="P:peptidoglycan turnover"/>
    <property type="evidence" value="ECO:0007669"/>
    <property type="project" value="TreeGrafter"/>
</dbReference>
<dbReference type="CDD" id="cd06583">
    <property type="entry name" value="PGRP"/>
    <property type="match status" value="1"/>
</dbReference>
<dbReference type="InterPro" id="IPR002502">
    <property type="entry name" value="Amidase_domain"/>
</dbReference>
<proteinExistence type="predicted"/>
<dbReference type="KEGG" id="nia:A8C56_19110"/>
<keyword evidence="6" id="KW-0732">Signal</keyword>
<dbReference type="PANTHER" id="PTHR30417">
    <property type="entry name" value="N-ACETYLMURAMOYL-L-ALANINE AMIDASE AMID"/>
    <property type="match status" value="1"/>
</dbReference>
<keyword evidence="4" id="KW-0961">Cell wall biogenesis/degradation</keyword>
<dbReference type="GO" id="GO:0019867">
    <property type="term" value="C:outer membrane"/>
    <property type="evidence" value="ECO:0007669"/>
    <property type="project" value="TreeGrafter"/>
</dbReference>
<dbReference type="PANTHER" id="PTHR30417:SF1">
    <property type="entry name" value="N-ACETYLMURAMOYL-L-ALANINE AMIDASE AMID"/>
    <property type="match status" value="1"/>
</dbReference>
<dbReference type="InterPro" id="IPR051206">
    <property type="entry name" value="NAMLAA_amidase_2"/>
</dbReference>
<keyword evidence="3" id="KW-0378">Hydrolase</keyword>